<dbReference type="InterPro" id="IPR036038">
    <property type="entry name" value="Aminotransferase-like"/>
</dbReference>
<dbReference type="InterPro" id="IPR001544">
    <property type="entry name" value="Aminotrans_IV"/>
</dbReference>
<evidence type="ECO:0000256" key="9">
    <source>
        <dbReference type="RuleBase" id="RU004106"/>
    </source>
</evidence>
<evidence type="ECO:0000256" key="1">
    <source>
        <dbReference type="ARBA" id="ARBA00001933"/>
    </source>
</evidence>
<accession>A0A0K2UTL2</accession>
<name>A0A0K2UTL2_LEPSM</name>
<evidence type="ECO:0000256" key="2">
    <source>
        <dbReference type="ARBA" id="ARBA00009320"/>
    </source>
</evidence>
<feature type="modified residue" description="N6-(pyridoxal phosphate)lysine" evidence="8">
    <location>
        <position position="223"/>
    </location>
</feature>
<dbReference type="PROSITE" id="PS00770">
    <property type="entry name" value="AA_TRANSFER_CLASS_4"/>
    <property type="match status" value="1"/>
</dbReference>
<dbReference type="FunFam" id="3.30.470.10:FF:000002">
    <property type="entry name" value="Branched-chain-amino-acid aminotransferase"/>
    <property type="match status" value="1"/>
</dbReference>
<comment type="catalytic activity">
    <reaction evidence="11">
        <text>L-leucine + 2-oxoglutarate = 4-methyl-2-oxopentanoate + L-glutamate</text>
        <dbReference type="Rhea" id="RHEA:18321"/>
        <dbReference type="ChEBI" id="CHEBI:16810"/>
        <dbReference type="ChEBI" id="CHEBI:17865"/>
        <dbReference type="ChEBI" id="CHEBI:29985"/>
        <dbReference type="ChEBI" id="CHEBI:57427"/>
        <dbReference type="EC" id="2.6.1.42"/>
    </reaction>
</comment>
<dbReference type="Gene3D" id="3.20.10.10">
    <property type="entry name" value="D-amino Acid Aminotransferase, subunit A, domain 2"/>
    <property type="match status" value="1"/>
</dbReference>
<keyword evidence="5 11" id="KW-0808">Transferase</keyword>
<dbReference type="GO" id="GO:0052655">
    <property type="term" value="F:L-valine-2-oxoglutarate transaminase activity"/>
    <property type="evidence" value="ECO:0007669"/>
    <property type="project" value="RHEA"/>
</dbReference>
<dbReference type="GO" id="GO:0009099">
    <property type="term" value="P:L-valine biosynthetic process"/>
    <property type="evidence" value="ECO:0007669"/>
    <property type="project" value="TreeGrafter"/>
</dbReference>
<dbReference type="InterPro" id="IPR005786">
    <property type="entry name" value="B_amino_transII"/>
</dbReference>
<evidence type="ECO:0000256" key="3">
    <source>
        <dbReference type="ARBA" id="ARBA00022576"/>
    </source>
</evidence>
<dbReference type="InterPro" id="IPR043132">
    <property type="entry name" value="BCAT-like_C"/>
</dbReference>
<keyword evidence="3 11" id="KW-0032">Aminotransferase</keyword>
<dbReference type="OrthoDB" id="1732691at2759"/>
<dbReference type="InterPro" id="IPR018300">
    <property type="entry name" value="Aminotrans_IV_CS"/>
</dbReference>
<protein>
    <recommendedName>
        <fullName evidence="11">Branched-chain-amino-acid aminotransferase</fullName>
        <ecNumber evidence="11">2.6.1.42</ecNumber>
    </recommendedName>
</protein>
<evidence type="ECO:0000256" key="11">
    <source>
        <dbReference type="RuleBase" id="RU004517"/>
    </source>
</evidence>
<evidence type="ECO:0000256" key="5">
    <source>
        <dbReference type="ARBA" id="ARBA00022679"/>
    </source>
</evidence>
<evidence type="ECO:0000256" key="4">
    <source>
        <dbReference type="ARBA" id="ARBA00022605"/>
    </source>
</evidence>
<proteinExistence type="inferred from homology"/>
<dbReference type="CDD" id="cd01557">
    <property type="entry name" value="BCAT_beta_family"/>
    <property type="match status" value="1"/>
</dbReference>
<comment type="catalytic activity">
    <reaction evidence="11">
        <text>L-valine + 2-oxoglutarate = 3-methyl-2-oxobutanoate + L-glutamate</text>
        <dbReference type="Rhea" id="RHEA:24813"/>
        <dbReference type="ChEBI" id="CHEBI:11851"/>
        <dbReference type="ChEBI" id="CHEBI:16810"/>
        <dbReference type="ChEBI" id="CHEBI:29985"/>
        <dbReference type="ChEBI" id="CHEBI:57762"/>
        <dbReference type="EC" id="2.6.1.42"/>
    </reaction>
</comment>
<evidence type="ECO:0000256" key="10">
    <source>
        <dbReference type="RuleBase" id="RU004516"/>
    </source>
</evidence>
<dbReference type="GO" id="GO:0052656">
    <property type="term" value="F:L-isoleucine-2-oxoglutarate transaminase activity"/>
    <property type="evidence" value="ECO:0007669"/>
    <property type="project" value="RHEA"/>
</dbReference>
<dbReference type="NCBIfam" id="NF009897">
    <property type="entry name" value="PRK13357.1"/>
    <property type="match status" value="1"/>
</dbReference>
<evidence type="ECO:0000256" key="8">
    <source>
        <dbReference type="PIRSR" id="PIRSR006468-1"/>
    </source>
</evidence>
<keyword evidence="4 11" id="KW-0028">Amino-acid biosynthesis</keyword>
<reference evidence="12" key="1">
    <citation type="submission" date="2014-05" db="EMBL/GenBank/DDBJ databases">
        <authorList>
            <person name="Chronopoulou M."/>
        </authorList>
    </citation>
    <scope>NUCLEOTIDE SEQUENCE</scope>
    <source>
        <tissue evidence="12">Whole organism</tissue>
    </source>
</reference>
<dbReference type="InterPro" id="IPR043131">
    <property type="entry name" value="BCAT-like_N"/>
</dbReference>
<organism evidence="12">
    <name type="scientific">Lepeophtheirus salmonis</name>
    <name type="common">Salmon louse</name>
    <name type="synonym">Caligus salmonis</name>
    <dbReference type="NCBI Taxonomy" id="72036"/>
    <lineage>
        <taxon>Eukaryota</taxon>
        <taxon>Metazoa</taxon>
        <taxon>Ecdysozoa</taxon>
        <taxon>Arthropoda</taxon>
        <taxon>Crustacea</taxon>
        <taxon>Multicrustacea</taxon>
        <taxon>Hexanauplia</taxon>
        <taxon>Copepoda</taxon>
        <taxon>Siphonostomatoida</taxon>
        <taxon>Caligidae</taxon>
        <taxon>Lepeophtheirus</taxon>
    </lineage>
</organism>
<evidence type="ECO:0000256" key="7">
    <source>
        <dbReference type="ARBA" id="ARBA00023304"/>
    </source>
</evidence>
<dbReference type="AlphaFoldDB" id="A0A0K2UTL2"/>
<keyword evidence="6 10" id="KW-0663">Pyridoxal phosphate</keyword>
<feature type="non-terminal residue" evidence="12">
    <location>
        <position position="385"/>
    </location>
</feature>
<dbReference type="SUPFAM" id="SSF56752">
    <property type="entry name" value="D-aminoacid aminotransferase-like PLP-dependent enzymes"/>
    <property type="match status" value="1"/>
</dbReference>
<dbReference type="InterPro" id="IPR033939">
    <property type="entry name" value="BCAT_family"/>
</dbReference>
<evidence type="ECO:0000313" key="12">
    <source>
        <dbReference type="EMBL" id="CDW41614.1"/>
    </source>
</evidence>
<dbReference type="GO" id="GO:0052654">
    <property type="term" value="F:L-leucine-2-oxoglutarate transaminase activity"/>
    <property type="evidence" value="ECO:0007669"/>
    <property type="project" value="RHEA"/>
</dbReference>
<dbReference type="GO" id="GO:0009098">
    <property type="term" value="P:L-leucine biosynthetic process"/>
    <property type="evidence" value="ECO:0007669"/>
    <property type="project" value="TreeGrafter"/>
</dbReference>
<evidence type="ECO:0000256" key="6">
    <source>
        <dbReference type="ARBA" id="ARBA00022898"/>
    </source>
</evidence>
<dbReference type="PANTHER" id="PTHR11825:SF44">
    <property type="entry name" value="BRANCHED-CHAIN-AMINO-ACID AMINOTRANSFERASE"/>
    <property type="match status" value="1"/>
</dbReference>
<dbReference type="Gene3D" id="3.30.470.10">
    <property type="match status" value="1"/>
</dbReference>
<comment type="similarity">
    <text evidence="2 9">Belongs to the class-IV pyridoxal-phosphate-dependent aminotransferase family.</text>
</comment>
<comment type="catalytic activity">
    <reaction evidence="11">
        <text>L-isoleucine + 2-oxoglutarate = (S)-3-methyl-2-oxopentanoate + L-glutamate</text>
        <dbReference type="Rhea" id="RHEA:24801"/>
        <dbReference type="ChEBI" id="CHEBI:16810"/>
        <dbReference type="ChEBI" id="CHEBI:29985"/>
        <dbReference type="ChEBI" id="CHEBI:35146"/>
        <dbReference type="ChEBI" id="CHEBI:58045"/>
        <dbReference type="EC" id="2.6.1.42"/>
    </reaction>
</comment>
<dbReference type="PIRSF" id="PIRSF006468">
    <property type="entry name" value="BCAT1"/>
    <property type="match status" value="1"/>
</dbReference>
<comment type="cofactor">
    <cofactor evidence="1 10">
        <name>pyridoxal 5'-phosphate</name>
        <dbReference type="ChEBI" id="CHEBI:597326"/>
    </cofactor>
</comment>
<sequence length="385" mass="43634">MNWQPSLLLKIAPRCIMSRSYVSGLESSKLQIVTCCPSQLKSKPRLNQLSFGKIFTDHMLSVSWNHHTGWTSPLIKPLENLSIHPGSKVLHYAQEIFEGLKAFRGIDDKIRLFRPLHNMERMNLSAKRSKLPNFHGTELLQCIRRLLEIEQEWVPHFPGSSLYIRPTLIGTEPALGVNPSNEAKLYVLLCPVGPYFNSVEEGVNLLADSRFTRSYPGGCGFAKMGCNYAPTLWTQSIASSHNCAQNLWLFGEDHEITEVGAMNIFIYLINRKTGLKELVTPSLEKGLILPGVVRRSIIELSQEIFKNEFVMSEKSINMNELLEALKEERLIEIFGAGTAATICPIKGIHYDGVMHKIPFENPEKVSNRINHCFNLLWICDLSNIW</sequence>
<dbReference type="GO" id="GO:0005739">
    <property type="term" value="C:mitochondrion"/>
    <property type="evidence" value="ECO:0007669"/>
    <property type="project" value="TreeGrafter"/>
</dbReference>
<dbReference type="EC" id="2.6.1.42" evidence="11"/>
<keyword evidence="7 11" id="KW-0100">Branched-chain amino acid biosynthesis</keyword>
<dbReference type="EMBL" id="HACA01024253">
    <property type="protein sequence ID" value="CDW41614.1"/>
    <property type="molecule type" value="Transcribed_RNA"/>
</dbReference>
<dbReference type="PANTHER" id="PTHR11825">
    <property type="entry name" value="SUBGROUP IIII AMINOTRANSFERASE"/>
    <property type="match status" value="1"/>
</dbReference>
<dbReference type="NCBIfam" id="TIGR01123">
    <property type="entry name" value="ilvE_II"/>
    <property type="match status" value="1"/>
</dbReference>
<dbReference type="Pfam" id="PF01063">
    <property type="entry name" value="Aminotran_4"/>
    <property type="match status" value="1"/>
</dbReference>